<dbReference type="PANTHER" id="PTHR42791:SF1">
    <property type="entry name" value="N-ACETYLTRANSFERASE DOMAIN-CONTAINING PROTEIN"/>
    <property type="match status" value="1"/>
</dbReference>
<organism evidence="2 3">
    <name type="scientific">Penicillium subrubescens</name>
    <dbReference type="NCBI Taxonomy" id="1316194"/>
    <lineage>
        <taxon>Eukaryota</taxon>
        <taxon>Fungi</taxon>
        <taxon>Dikarya</taxon>
        <taxon>Ascomycota</taxon>
        <taxon>Pezizomycotina</taxon>
        <taxon>Eurotiomycetes</taxon>
        <taxon>Eurotiomycetidae</taxon>
        <taxon>Eurotiales</taxon>
        <taxon>Aspergillaceae</taxon>
        <taxon>Penicillium</taxon>
    </lineage>
</organism>
<comment type="caution">
    <text evidence="2">The sequence shown here is derived from an EMBL/GenBank/DDBJ whole genome shotgun (WGS) entry which is preliminary data.</text>
</comment>
<dbReference type="InterPro" id="IPR016181">
    <property type="entry name" value="Acyl_CoA_acyltransferase"/>
</dbReference>
<dbReference type="CDD" id="cd04301">
    <property type="entry name" value="NAT_SF"/>
    <property type="match status" value="1"/>
</dbReference>
<accession>A0A1Q5T701</accession>
<dbReference type="GO" id="GO:0016747">
    <property type="term" value="F:acyltransferase activity, transferring groups other than amino-acyl groups"/>
    <property type="evidence" value="ECO:0007669"/>
    <property type="project" value="InterPro"/>
</dbReference>
<dbReference type="InterPro" id="IPR052523">
    <property type="entry name" value="Trichothecene_AcTrans"/>
</dbReference>
<dbReference type="PROSITE" id="PS51186">
    <property type="entry name" value="GNAT"/>
    <property type="match status" value="1"/>
</dbReference>
<proteinExistence type="predicted"/>
<keyword evidence="3" id="KW-1185">Reference proteome</keyword>
<evidence type="ECO:0000259" key="1">
    <source>
        <dbReference type="PROSITE" id="PS51186"/>
    </source>
</evidence>
<dbReference type="InterPro" id="IPR000182">
    <property type="entry name" value="GNAT_dom"/>
</dbReference>
<sequence length="256" mass="29263">MSPAKPLRLGLVKEGMQLKIPAPKKDAYYFVSYSSHKTLLGLAVTTLAGAFANDPVNSWFRPLTSTAEKNGPAVRRFYSRYIQWHKVSGVVLESQPPYKKSHILGETEGDDFPAAVIFLTPPKSKQRWTIVGLWRTLKLYIDELWHPMDLQLPESVGIHRLLKENPEAWHLEMVAVHPSLQGKGIGKLAMKAVFDYVDQAPILIECSSEKNLPFYRSLNFTTLEEVEMVDAPQFDGDTGRVKQWLMIREFKCYERR</sequence>
<dbReference type="PANTHER" id="PTHR42791">
    <property type="entry name" value="GNAT FAMILY ACETYLTRANSFERASE"/>
    <property type="match status" value="1"/>
</dbReference>
<gene>
    <name evidence="2" type="ORF">PENSUB_11014</name>
</gene>
<dbReference type="AlphaFoldDB" id="A0A1Q5T701"/>
<reference evidence="2 3" key="1">
    <citation type="submission" date="2016-10" db="EMBL/GenBank/DDBJ databases">
        <title>Genome sequence of the ascomycete fungus Penicillium subrubescens.</title>
        <authorList>
            <person name="De Vries R.P."/>
            <person name="Peng M."/>
            <person name="Dilokpimol A."/>
            <person name="Hilden K."/>
            <person name="Makela M.R."/>
            <person name="Grigoriev I."/>
            <person name="Riley R."/>
            <person name="Granchi Z."/>
        </authorList>
    </citation>
    <scope>NUCLEOTIDE SEQUENCE [LARGE SCALE GENOMIC DNA]</scope>
    <source>
        <strain evidence="2 3">CBS 132785</strain>
    </source>
</reference>
<protein>
    <recommendedName>
        <fullName evidence="1">N-acetyltransferase domain-containing protein</fullName>
    </recommendedName>
</protein>
<dbReference type="SUPFAM" id="SSF55729">
    <property type="entry name" value="Acyl-CoA N-acyltransferases (Nat)"/>
    <property type="match status" value="1"/>
</dbReference>
<name>A0A1Q5T701_9EURO</name>
<feature type="domain" description="N-acetyltransferase" evidence="1">
    <location>
        <begin position="101"/>
        <end position="251"/>
    </location>
</feature>
<evidence type="ECO:0000313" key="3">
    <source>
        <dbReference type="Proteomes" id="UP000186955"/>
    </source>
</evidence>
<dbReference type="EMBL" id="MNBE01000701">
    <property type="protein sequence ID" value="OKO95993.1"/>
    <property type="molecule type" value="Genomic_DNA"/>
</dbReference>
<dbReference type="Gene3D" id="3.40.630.30">
    <property type="match status" value="1"/>
</dbReference>
<evidence type="ECO:0000313" key="2">
    <source>
        <dbReference type="EMBL" id="OKO95993.1"/>
    </source>
</evidence>
<dbReference type="Proteomes" id="UP000186955">
    <property type="component" value="Unassembled WGS sequence"/>
</dbReference>
<dbReference type="Pfam" id="PF13508">
    <property type="entry name" value="Acetyltransf_7"/>
    <property type="match status" value="1"/>
</dbReference>